<evidence type="ECO:0000313" key="2">
    <source>
        <dbReference type="Proteomes" id="UP001230908"/>
    </source>
</evidence>
<sequence>MSVTAVYPDLDTLNWDPKETDDAGTVIGTVEVVAEVDGHMYKSDVYAAEDDDGFEVLEFDWNDHMSWVSFTVEARLRWDVTAYPDEAPKLDFDSAAPTYAMT</sequence>
<proteinExistence type="predicted"/>
<dbReference type="EMBL" id="JAVHUY010000037">
    <property type="protein sequence ID" value="MDQ7909078.1"/>
    <property type="molecule type" value="Genomic_DNA"/>
</dbReference>
<comment type="caution">
    <text evidence="1">The sequence shown here is derived from an EMBL/GenBank/DDBJ whole genome shotgun (WGS) entry which is preliminary data.</text>
</comment>
<accession>A0ABU0ZPW0</accession>
<evidence type="ECO:0000313" key="1">
    <source>
        <dbReference type="EMBL" id="MDQ7909078.1"/>
    </source>
</evidence>
<keyword evidence="2" id="KW-1185">Reference proteome</keyword>
<protein>
    <submittedName>
        <fullName evidence="1">Uncharacterized protein</fullName>
    </submittedName>
</protein>
<organism evidence="1 2">
    <name type="scientific">Phytohabitans maris</name>
    <dbReference type="NCBI Taxonomy" id="3071409"/>
    <lineage>
        <taxon>Bacteria</taxon>
        <taxon>Bacillati</taxon>
        <taxon>Actinomycetota</taxon>
        <taxon>Actinomycetes</taxon>
        <taxon>Micromonosporales</taxon>
        <taxon>Micromonosporaceae</taxon>
    </lineage>
</organism>
<name>A0ABU0ZPW0_9ACTN</name>
<dbReference type="RefSeq" id="WP_308716340.1">
    <property type="nucleotide sequence ID" value="NZ_JAVHUY010000037.1"/>
</dbReference>
<dbReference type="Proteomes" id="UP001230908">
    <property type="component" value="Unassembled WGS sequence"/>
</dbReference>
<gene>
    <name evidence="1" type="ORF">RB614_31605</name>
</gene>
<reference evidence="1 2" key="1">
    <citation type="submission" date="2023-08" db="EMBL/GenBank/DDBJ databases">
        <title>Phytohabitans sansha sp. nov., isolated from marine sediment.</title>
        <authorList>
            <person name="Zhao Y."/>
            <person name="Yi K."/>
        </authorList>
    </citation>
    <scope>NUCLEOTIDE SEQUENCE [LARGE SCALE GENOMIC DNA]</scope>
    <source>
        <strain evidence="1 2">ZYX-F-186</strain>
    </source>
</reference>